<evidence type="ECO:0000256" key="3">
    <source>
        <dbReference type="ARBA" id="ARBA00022917"/>
    </source>
</evidence>
<accession>D6PCX6</accession>
<dbReference type="InterPro" id="IPR011034">
    <property type="entry name" value="Formyl_transferase-like_C_sf"/>
</dbReference>
<feature type="domain" description="Formyl transferase C-terminal" evidence="4">
    <location>
        <begin position="36"/>
        <end position="125"/>
    </location>
</feature>
<name>D6PCX6_9BACT</name>
<dbReference type="EMBL" id="GU942988">
    <property type="protein sequence ID" value="ADD93577.1"/>
    <property type="molecule type" value="Genomic_DNA"/>
</dbReference>
<evidence type="ECO:0000256" key="2">
    <source>
        <dbReference type="ARBA" id="ARBA00022679"/>
    </source>
</evidence>
<keyword evidence="2" id="KW-0808">Transferase</keyword>
<dbReference type="Gene3D" id="3.40.50.12230">
    <property type="match status" value="1"/>
</dbReference>
<dbReference type="SUPFAM" id="SSF50486">
    <property type="entry name" value="FMT C-terminal domain-like"/>
    <property type="match status" value="1"/>
</dbReference>
<dbReference type="GO" id="GO:0016740">
    <property type="term" value="F:transferase activity"/>
    <property type="evidence" value="ECO:0007669"/>
    <property type="project" value="UniProtKB-KW"/>
</dbReference>
<dbReference type="Pfam" id="PF02911">
    <property type="entry name" value="Formyl_trans_C"/>
    <property type="match status" value="1"/>
</dbReference>
<sequence length="135" mass="15022">MASIAAKEVNKFCSDWPNLIDNLEEQNETDASYCPKITRNDAVIEWSDEAKKISKTINAMYPNPIISIDVNGVGINLCKSKVNKKLIGDPGEIIEFNKDILAIGCGDFAVEVTELCRIGKINFPLKIFITVLKKF</sequence>
<evidence type="ECO:0000256" key="1">
    <source>
        <dbReference type="ARBA" id="ARBA00010699"/>
    </source>
</evidence>
<reference evidence="5" key="1">
    <citation type="journal article" date="2010" name="ISME J.">
        <title>Metagenome of the Mediterranean deep chlorophyll maximum studied by direct and fosmid library 454 pyrosequencing.</title>
        <authorList>
            <person name="Ghai R."/>
            <person name="Martin-Cuadrado A.B."/>
            <person name="Molto A.G."/>
            <person name="Heredia I.G."/>
            <person name="Cabrera R."/>
            <person name="Martin J."/>
            <person name="Verdu M."/>
            <person name="Deschamps P."/>
            <person name="Moreira D."/>
            <person name="Lopez-Garcia P."/>
            <person name="Mira A."/>
            <person name="Rodriguez-Valera F."/>
        </authorList>
    </citation>
    <scope>NUCLEOTIDE SEQUENCE</scope>
</reference>
<protein>
    <recommendedName>
        <fullName evidence="4">Formyl transferase C-terminal domain-containing protein</fullName>
    </recommendedName>
</protein>
<evidence type="ECO:0000259" key="4">
    <source>
        <dbReference type="Pfam" id="PF02911"/>
    </source>
</evidence>
<comment type="similarity">
    <text evidence="1">Belongs to the Fmt family.</text>
</comment>
<proteinExistence type="inferred from homology"/>
<dbReference type="CDD" id="cd08704">
    <property type="entry name" value="Met_tRNA_FMT_C"/>
    <property type="match status" value="1"/>
</dbReference>
<dbReference type="AlphaFoldDB" id="D6PCX6"/>
<dbReference type="InterPro" id="IPR044135">
    <property type="entry name" value="Met-tRNA-FMT_C"/>
</dbReference>
<keyword evidence="3" id="KW-0648">Protein biosynthesis</keyword>
<dbReference type="GO" id="GO:0006412">
    <property type="term" value="P:translation"/>
    <property type="evidence" value="ECO:0007669"/>
    <property type="project" value="UniProtKB-KW"/>
</dbReference>
<dbReference type="InterPro" id="IPR005793">
    <property type="entry name" value="Formyl_trans_C"/>
</dbReference>
<evidence type="ECO:0000313" key="5">
    <source>
        <dbReference type="EMBL" id="ADD93577.1"/>
    </source>
</evidence>
<organism evidence="5">
    <name type="scientific">uncultured marine bacterium MedDCM-OCT-S04-C385</name>
    <dbReference type="NCBI Taxonomy" id="743055"/>
    <lineage>
        <taxon>Bacteria</taxon>
        <taxon>environmental samples</taxon>
    </lineage>
</organism>